<gene>
    <name evidence="2" type="ORF">MNY72_05580</name>
</gene>
<organism evidence="2 3">
    <name type="scientific">Moellerella wisconsensis</name>
    <dbReference type="NCBI Taxonomy" id="158849"/>
    <lineage>
        <taxon>Bacteria</taxon>
        <taxon>Pseudomonadati</taxon>
        <taxon>Pseudomonadota</taxon>
        <taxon>Gammaproteobacteria</taxon>
        <taxon>Enterobacterales</taxon>
        <taxon>Morganellaceae</taxon>
        <taxon>Moellerella</taxon>
    </lineage>
</organism>
<proteinExistence type="predicted"/>
<sequence>MTGEFSPLSGFIPSYRFEQLSEIADSARYHLNKHNRTDSQIITVQKLIFELIEFYFEDKKNEAIAELESDKIQELRYAHEYEHIDLYPFYAEANREGEYLVFIGDESDLGDTPTHENTDEIDALYDILEWLPDNESDEGFTDAHPCEYFAALTLSLIADVIRMTEEFNNDADRKAYSFFYICDVFLKIGKSSKYMNEAYLEKKYEDKLSEALSENLELKNKLDEVMGQNKKVEIQQKKNIDKAVNSRHKKNREARQMVCEDWALNRSNHRSAMKAAEYYVSWLEKKNYFFATITVRNWILLYAKENNIKF</sequence>
<dbReference type="EMBL" id="CP093245">
    <property type="protein sequence ID" value="UNH31767.1"/>
    <property type="molecule type" value="Genomic_DNA"/>
</dbReference>
<evidence type="ECO:0000313" key="3">
    <source>
        <dbReference type="Proteomes" id="UP000829116"/>
    </source>
</evidence>
<feature type="coiled-coil region" evidence="1">
    <location>
        <begin position="201"/>
        <end position="235"/>
    </location>
</feature>
<dbReference type="AlphaFoldDB" id="A0A9Q8Q3W9"/>
<name>A0A9Q8Q3W9_9GAMM</name>
<evidence type="ECO:0000256" key="1">
    <source>
        <dbReference type="SAM" id="Coils"/>
    </source>
</evidence>
<evidence type="ECO:0000313" key="2">
    <source>
        <dbReference type="EMBL" id="UNH31767.1"/>
    </source>
</evidence>
<dbReference type="Proteomes" id="UP000829116">
    <property type="component" value="Chromosome"/>
</dbReference>
<dbReference type="RefSeq" id="WP_241542676.1">
    <property type="nucleotide sequence ID" value="NZ_CAWQWN010000001.1"/>
</dbReference>
<protein>
    <submittedName>
        <fullName evidence="2">Uncharacterized protein</fullName>
    </submittedName>
</protein>
<accession>A0A9Q8Q3W9</accession>
<reference evidence="2" key="1">
    <citation type="submission" date="2022-03" db="EMBL/GenBank/DDBJ databases">
        <title>ESBL-producing Moellerella wisconsensis and Escherichia marmotae isolated from wild game meat.</title>
        <authorList>
            <person name="Biggel M."/>
        </authorList>
    </citation>
    <scope>NUCLEOTIDE SEQUENCE</scope>
    <source>
        <strain evidence="2">W51</strain>
    </source>
</reference>
<keyword evidence="1" id="KW-0175">Coiled coil</keyword>